<organism evidence="1">
    <name type="scientific">marine metagenome</name>
    <dbReference type="NCBI Taxonomy" id="408172"/>
    <lineage>
        <taxon>unclassified sequences</taxon>
        <taxon>metagenomes</taxon>
        <taxon>ecological metagenomes</taxon>
    </lineage>
</organism>
<accession>A0A382HJX0</accession>
<gene>
    <name evidence="1" type="ORF">METZ01_LOCUS240209</name>
</gene>
<evidence type="ECO:0008006" key="2">
    <source>
        <dbReference type="Google" id="ProtNLM"/>
    </source>
</evidence>
<reference evidence="1" key="1">
    <citation type="submission" date="2018-05" db="EMBL/GenBank/DDBJ databases">
        <authorList>
            <person name="Lanie J.A."/>
            <person name="Ng W.-L."/>
            <person name="Kazmierczak K.M."/>
            <person name="Andrzejewski T.M."/>
            <person name="Davidsen T.M."/>
            <person name="Wayne K.J."/>
            <person name="Tettelin H."/>
            <person name="Glass J.I."/>
            <person name="Rusch D."/>
            <person name="Podicherti R."/>
            <person name="Tsui H.-C.T."/>
            <person name="Winkler M.E."/>
        </authorList>
    </citation>
    <scope>NUCLEOTIDE SEQUENCE</scope>
</reference>
<proteinExistence type="predicted"/>
<dbReference type="AlphaFoldDB" id="A0A382HJX0"/>
<sequence length="106" mass="12369">MELGTTLSERLLHGNNTIMFVEQLHDLNNDSNLFIIDLDDKEIKPNTIVKIIKKYSTIRVVGIMKEIQKKLWNDYRNAGCEMIFLRSVLIKNIDTILSNYNLDNNE</sequence>
<evidence type="ECO:0000313" key="1">
    <source>
        <dbReference type="EMBL" id="SVB87355.1"/>
    </source>
</evidence>
<name>A0A382HJX0_9ZZZZ</name>
<dbReference type="EMBL" id="UINC01061606">
    <property type="protein sequence ID" value="SVB87355.1"/>
    <property type="molecule type" value="Genomic_DNA"/>
</dbReference>
<protein>
    <recommendedName>
        <fullName evidence="2">Response regulatory domain-containing protein</fullName>
    </recommendedName>
</protein>